<feature type="domain" description="HTH luxR-type" evidence="5">
    <location>
        <begin position="130"/>
        <end position="188"/>
    </location>
</feature>
<evidence type="ECO:0000256" key="1">
    <source>
        <dbReference type="ARBA" id="ARBA00010641"/>
    </source>
</evidence>
<evidence type="ECO:0000313" key="6">
    <source>
        <dbReference type="EMBL" id="MEJ2903421.1"/>
    </source>
</evidence>
<keyword evidence="4" id="KW-0804">Transcription</keyword>
<keyword evidence="7" id="KW-1185">Reference proteome</keyword>
<evidence type="ECO:0000256" key="2">
    <source>
        <dbReference type="ARBA" id="ARBA00023015"/>
    </source>
</evidence>
<comment type="similarity">
    <text evidence="1">Belongs to the sigma-70 factor family. ECF subfamily.</text>
</comment>
<dbReference type="InterPro" id="IPR000792">
    <property type="entry name" value="Tscrpt_reg_LuxR_C"/>
</dbReference>
<dbReference type="Proteomes" id="UP001378956">
    <property type="component" value="Unassembled WGS sequence"/>
</dbReference>
<protein>
    <submittedName>
        <fullName evidence="6">Sigma-70 family RNA polymerase sigma factor</fullName>
    </submittedName>
</protein>
<dbReference type="Pfam" id="PF04542">
    <property type="entry name" value="Sigma70_r2"/>
    <property type="match status" value="1"/>
</dbReference>
<dbReference type="SMART" id="SM00421">
    <property type="entry name" value="HTH_LUXR"/>
    <property type="match status" value="1"/>
</dbReference>
<comment type="caution">
    <text evidence="6">The sequence shown here is derived from an EMBL/GenBank/DDBJ whole genome shotgun (WGS) entry which is preliminary data.</text>
</comment>
<dbReference type="InterPro" id="IPR039425">
    <property type="entry name" value="RNA_pol_sigma-70-like"/>
</dbReference>
<dbReference type="SUPFAM" id="SSF88659">
    <property type="entry name" value="Sigma3 and sigma4 domains of RNA polymerase sigma factors"/>
    <property type="match status" value="1"/>
</dbReference>
<dbReference type="InterPro" id="IPR036388">
    <property type="entry name" value="WH-like_DNA-bd_sf"/>
</dbReference>
<dbReference type="Gene3D" id="1.10.1740.10">
    <property type="match status" value="1"/>
</dbReference>
<dbReference type="Gene3D" id="1.10.10.10">
    <property type="entry name" value="Winged helix-like DNA-binding domain superfamily/Winged helix DNA-binding domain"/>
    <property type="match status" value="1"/>
</dbReference>
<dbReference type="InterPro" id="IPR013324">
    <property type="entry name" value="RNA_pol_sigma_r3/r4-like"/>
</dbReference>
<dbReference type="RefSeq" id="WP_172659980.1">
    <property type="nucleotide sequence ID" value="NZ_CBFGNQ010000001.1"/>
</dbReference>
<dbReference type="InterPro" id="IPR014284">
    <property type="entry name" value="RNA_pol_sigma-70_dom"/>
</dbReference>
<dbReference type="SUPFAM" id="SSF88946">
    <property type="entry name" value="Sigma2 domain of RNA polymerase sigma factors"/>
    <property type="match status" value="1"/>
</dbReference>
<dbReference type="Pfam" id="PF08281">
    <property type="entry name" value="Sigma70_r4_2"/>
    <property type="match status" value="1"/>
</dbReference>
<reference evidence="6 7" key="1">
    <citation type="submission" date="2024-03" db="EMBL/GenBank/DDBJ databases">
        <title>Sequence of Lycoming College Course Isolates.</title>
        <authorList>
            <person name="Plotts O."/>
            <person name="Newman J."/>
        </authorList>
    </citation>
    <scope>NUCLEOTIDE SEQUENCE [LARGE SCALE GENOMIC DNA]</scope>
    <source>
        <strain evidence="6 7">CJB-3</strain>
    </source>
</reference>
<organism evidence="6 7">
    <name type="scientific">Pedobacter panaciterrae</name>
    <dbReference type="NCBI Taxonomy" id="363849"/>
    <lineage>
        <taxon>Bacteria</taxon>
        <taxon>Pseudomonadati</taxon>
        <taxon>Bacteroidota</taxon>
        <taxon>Sphingobacteriia</taxon>
        <taxon>Sphingobacteriales</taxon>
        <taxon>Sphingobacteriaceae</taxon>
        <taxon>Pedobacter</taxon>
    </lineage>
</organism>
<evidence type="ECO:0000313" key="7">
    <source>
        <dbReference type="Proteomes" id="UP001378956"/>
    </source>
</evidence>
<dbReference type="PANTHER" id="PTHR43133:SF46">
    <property type="entry name" value="RNA POLYMERASE SIGMA-70 FACTOR ECF SUBFAMILY"/>
    <property type="match status" value="1"/>
</dbReference>
<dbReference type="PANTHER" id="PTHR43133">
    <property type="entry name" value="RNA POLYMERASE ECF-TYPE SIGMA FACTO"/>
    <property type="match status" value="1"/>
</dbReference>
<evidence type="ECO:0000256" key="3">
    <source>
        <dbReference type="ARBA" id="ARBA00023082"/>
    </source>
</evidence>
<name>A0ABU8NP80_9SPHI</name>
<evidence type="ECO:0000256" key="4">
    <source>
        <dbReference type="ARBA" id="ARBA00023163"/>
    </source>
</evidence>
<dbReference type="InterPro" id="IPR013325">
    <property type="entry name" value="RNA_pol_sigma_r2"/>
</dbReference>
<evidence type="ECO:0000259" key="5">
    <source>
        <dbReference type="SMART" id="SM00421"/>
    </source>
</evidence>
<sequence>MCPESLNSIGDHELLLQLSEGNKYAFDILYNRYWKLVFNTAFKRLNDMERSQDIAQDVFVQLWIRGTASPIENLPAYLNVAARNGVFKHLEKEGKYAALPDTAAELEGVLGDADAKILHDEFLEAFDQLIESLPSQQRIIFRMRFEDDLSSKEIAERLQISPKTVRNQLGKALNKLRTSLMLFYAVMLYYQAR</sequence>
<keyword evidence="3" id="KW-0731">Sigma factor</keyword>
<dbReference type="NCBIfam" id="TIGR02937">
    <property type="entry name" value="sigma70-ECF"/>
    <property type="match status" value="1"/>
</dbReference>
<dbReference type="EMBL" id="JBBEUB010000004">
    <property type="protein sequence ID" value="MEJ2903421.1"/>
    <property type="molecule type" value="Genomic_DNA"/>
</dbReference>
<dbReference type="InterPro" id="IPR013249">
    <property type="entry name" value="RNA_pol_sigma70_r4_t2"/>
</dbReference>
<keyword evidence="2" id="KW-0805">Transcription regulation</keyword>
<dbReference type="CDD" id="cd06171">
    <property type="entry name" value="Sigma70_r4"/>
    <property type="match status" value="1"/>
</dbReference>
<dbReference type="InterPro" id="IPR007627">
    <property type="entry name" value="RNA_pol_sigma70_r2"/>
</dbReference>
<gene>
    <name evidence="6" type="ORF">WAE58_13340</name>
</gene>
<accession>A0ABU8NP80</accession>
<proteinExistence type="inferred from homology"/>